<gene>
    <name evidence="2" type="primary">LOC104247083</name>
</gene>
<feature type="non-terminal residue" evidence="2">
    <location>
        <position position="1"/>
    </location>
</feature>
<reference evidence="2" key="2">
    <citation type="submission" date="2025-08" db="UniProtKB">
        <authorList>
            <consortium name="RefSeq"/>
        </authorList>
    </citation>
    <scope>IDENTIFICATION</scope>
    <source>
        <tissue evidence="2">Leaf</tissue>
    </source>
</reference>
<dbReference type="RefSeq" id="XP_009801333.1">
    <property type="nucleotide sequence ID" value="XM_009803031.1"/>
</dbReference>
<evidence type="ECO:0000313" key="1">
    <source>
        <dbReference type="Proteomes" id="UP000189701"/>
    </source>
</evidence>
<organism evidence="1 2">
    <name type="scientific">Nicotiana sylvestris</name>
    <name type="common">Wood tobacco</name>
    <name type="synonym">South American tobacco</name>
    <dbReference type="NCBI Taxonomy" id="4096"/>
    <lineage>
        <taxon>Eukaryota</taxon>
        <taxon>Viridiplantae</taxon>
        <taxon>Streptophyta</taxon>
        <taxon>Embryophyta</taxon>
        <taxon>Tracheophyta</taxon>
        <taxon>Spermatophyta</taxon>
        <taxon>Magnoliopsida</taxon>
        <taxon>eudicotyledons</taxon>
        <taxon>Gunneridae</taxon>
        <taxon>Pentapetalae</taxon>
        <taxon>asterids</taxon>
        <taxon>lamiids</taxon>
        <taxon>Solanales</taxon>
        <taxon>Solanaceae</taxon>
        <taxon>Nicotianoideae</taxon>
        <taxon>Nicotianeae</taxon>
        <taxon>Nicotiana</taxon>
    </lineage>
</organism>
<dbReference type="Proteomes" id="UP000189701">
    <property type="component" value="Unplaced"/>
</dbReference>
<name>A0A1U7YDX8_NICSY</name>
<proteinExistence type="predicted"/>
<accession>A0A1U7YDX8</accession>
<dbReference type="AlphaFoldDB" id="A0A1U7YDX8"/>
<dbReference type="eggNOG" id="KOG0017">
    <property type="taxonomic scope" value="Eukaryota"/>
</dbReference>
<feature type="non-terminal residue" evidence="2">
    <location>
        <position position="156"/>
    </location>
</feature>
<dbReference type="PANTHER" id="PTHR34072:SF52">
    <property type="entry name" value="RIBONUCLEASE H"/>
    <property type="match status" value="1"/>
</dbReference>
<sequence length="156" mass="17983">VYTDHRSSQQLFKQKDLNLRQRTWLELLKDYDITILYHSGKANVVADALSRKVKSLGSLAYLSVAKRPLALEVHALANQFIRLDILEPNRVLECMVSQSSLYDRIKERQYDDPHLLVLKDTVQHRDASDVTLEDDGIQVLLIRPCTRELAVHGDFK</sequence>
<keyword evidence="1" id="KW-1185">Reference proteome</keyword>
<dbReference type="PANTHER" id="PTHR34072">
    <property type="entry name" value="ENZYMATIC POLYPROTEIN-RELATED"/>
    <property type="match status" value="1"/>
</dbReference>
<protein>
    <submittedName>
        <fullName evidence="2">Uncharacterized protein LOC104247083</fullName>
    </submittedName>
</protein>
<reference evidence="1" key="1">
    <citation type="journal article" date="2013" name="Genome Biol.">
        <title>Reference genomes and transcriptomes of Nicotiana sylvestris and Nicotiana tomentosiformis.</title>
        <authorList>
            <person name="Sierro N."/>
            <person name="Battey J.N."/>
            <person name="Ouadi S."/>
            <person name="Bovet L."/>
            <person name="Goepfert S."/>
            <person name="Bakaher N."/>
            <person name="Peitsch M.C."/>
            <person name="Ivanov N.V."/>
        </authorList>
    </citation>
    <scope>NUCLEOTIDE SEQUENCE [LARGE SCALE GENOMIC DNA]</scope>
</reference>
<evidence type="ECO:0000313" key="2">
    <source>
        <dbReference type="RefSeq" id="XP_009801333.1"/>
    </source>
</evidence>